<reference evidence="1" key="1">
    <citation type="submission" date="2017-10" db="EMBL/GenBank/DDBJ databases">
        <title>Genome sequence of cellulolytic Lachnospiraceae bacterium XHS1971 isolated from hotspring sediment.</title>
        <authorList>
            <person name="Vasudevan G."/>
            <person name="Joshi A.J."/>
            <person name="Hivarkar S."/>
            <person name="Lanjekar V.B."/>
            <person name="Dhakephalkar P.K."/>
            <person name="Dagar S."/>
        </authorList>
    </citation>
    <scope>NUCLEOTIDE SEQUENCE</scope>
    <source>
        <strain evidence="1">XHS1971</strain>
    </source>
</reference>
<evidence type="ECO:0000313" key="1">
    <source>
        <dbReference type="EMBL" id="PHV70020.1"/>
    </source>
</evidence>
<keyword evidence="2" id="KW-1185">Reference proteome</keyword>
<sequence length="204" mass="22643">MKLAIVDDDILIRESLKIIIGADEEIEVVATASNGKEAISLIEKENLEVLLLDLRMPIMDGIQVLKYLQKRKKVLPVLVLTTFDEDELIREAIGNGAAGFLLKNSTPDKIIAAIKAVFAGNGAFEKEVVHKLNSNLRAYQNKMTAYGLTARELEIVESIAEGLSNKEIATKLYISEGTVKNYITSILTKMNLTHRTQIAITYLR</sequence>
<organism evidence="1 2">
    <name type="scientific">Sporanaerobium hydrogeniformans</name>
    <dbReference type="NCBI Taxonomy" id="3072179"/>
    <lineage>
        <taxon>Bacteria</taxon>
        <taxon>Bacillati</taxon>
        <taxon>Bacillota</taxon>
        <taxon>Clostridia</taxon>
        <taxon>Lachnospirales</taxon>
        <taxon>Lachnospiraceae</taxon>
        <taxon>Sporanaerobium</taxon>
    </lineage>
</organism>
<name>A0AC61D9X2_9FIRM</name>
<proteinExistence type="predicted"/>
<evidence type="ECO:0000313" key="2">
    <source>
        <dbReference type="Proteomes" id="UP000224460"/>
    </source>
</evidence>
<protein>
    <submittedName>
        <fullName evidence="1">DNA-binding response regulator</fullName>
    </submittedName>
</protein>
<comment type="caution">
    <text evidence="1">The sequence shown here is derived from an EMBL/GenBank/DDBJ whole genome shotgun (WGS) entry which is preliminary data.</text>
</comment>
<dbReference type="Proteomes" id="UP000224460">
    <property type="component" value="Unassembled WGS sequence"/>
</dbReference>
<keyword evidence="1" id="KW-0238">DNA-binding</keyword>
<dbReference type="EMBL" id="PEDL01000015">
    <property type="protein sequence ID" value="PHV70020.1"/>
    <property type="molecule type" value="Genomic_DNA"/>
</dbReference>
<accession>A0AC61D9X2</accession>
<gene>
    <name evidence="1" type="ORF">CS063_12810</name>
</gene>